<gene>
    <name evidence="1" type="ORF">METZ01_LOCUS452961</name>
</gene>
<feature type="non-terminal residue" evidence="1">
    <location>
        <position position="61"/>
    </location>
</feature>
<proteinExistence type="predicted"/>
<evidence type="ECO:0000313" key="1">
    <source>
        <dbReference type="EMBL" id="SVE00107.1"/>
    </source>
</evidence>
<accession>A0A382ZX60</accession>
<sequence>MPFNFMKDSMMSDDEKFAKLCESIEDCIREVDDGEGKYSDLEIMQAINFVGFNFFRDDWEE</sequence>
<name>A0A382ZX60_9ZZZZ</name>
<organism evidence="1">
    <name type="scientific">marine metagenome</name>
    <dbReference type="NCBI Taxonomy" id="408172"/>
    <lineage>
        <taxon>unclassified sequences</taxon>
        <taxon>metagenomes</taxon>
        <taxon>ecological metagenomes</taxon>
    </lineage>
</organism>
<dbReference type="EMBL" id="UINC01187402">
    <property type="protein sequence ID" value="SVE00107.1"/>
    <property type="molecule type" value="Genomic_DNA"/>
</dbReference>
<dbReference type="AlphaFoldDB" id="A0A382ZX60"/>
<protein>
    <submittedName>
        <fullName evidence="1">Uncharacterized protein</fullName>
    </submittedName>
</protein>
<reference evidence="1" key="1">
    <citation type="submission" date="2018-05" db="EMBL/GenBank/DDBJ databases">
        <authorList>
            <person name="Lanie J.A."/>
            <person name="Ng W.-L."/>
            <person name="Kazmierczak K.M."/>
            <person name="Andrzejewski T.M."/>
            <person name="Davidsen T.M."/>
            <person name="Wayne K.J."/>
            <person name="Tettelin H."/>
            <person name="Glass J.I."/>
            <person name="Rusch D."/>
            <person name="Podicherti R."/>
            <person name="Tsui H.-C.T."/>
            <person name="Winkler M.E."/>
        </authorList>
    </citation>
    <scope>NUCLEOTIDE SEQUENCE</scope>
</reference>